<reference evidence="6 7" key="1">
    <citation type="submission" date="2018-01" db="EMBL/GenBank/DDBJ databases">
        <title>Denitrification phenotypes of diverse strains of Pseudomonas stutzeri.</title>
        <authorList>
            <person name="Milligan D.A."/>
            <person name="Bergaust L."/>
            <person name="Bakken L.R."/>
            <person name="Frostegard A."/>
        </authorList>
    </citation>
    <scope>NUCLEOTIDE SEQUENCE [LARGE SCALE GENOMIC DNA]</scope>
    <source>
        <strain evidence="6 7">24a75</strain>
    </source>
</reference>
<dbReference type="InterPro" id="IPR036390">
    <property type="entry name" value="WH_DNA-bd_sf"/>
</dbReference>
<dbReference type="Pfam" id="PF03466">
    <property type="entry name" value="LysR_substrate"/>
    <property type="match status" value="1"/>
</dbReference>
<dbReference type="CDD" id="cd08422">
    <property type="entry name" value="PBP2_CrgA_like"/>
    <property type="match status" value="1"/>
</dbReference>
<keyword evidence="3" id="KW-0238">DNA-binding</keyword>
<comment type="caution">
    <text evidence="6">The sequence shown here is derived from an EMBL/GenBank/DDBJ whole genome shotgun (WGS) entry which is preliminary data.</text>
</comment>
<keyword evidence="2" id="KW-0805">Transcription regulation</keyword>
<dbReference type="AlphaFoldDB" id="A0A2N8T6D2"/>
<evidence type="ECO:0000313" key="7">
    <source>
        <dbReference type="Proteomes" id="UP000236023"/>
    </source>
</evidence>
<organism evidence="6 7">
    <name type="scientific">Stutzerimonas stutzeri</name>
    <name type="common">Pseudomonas stutzeri</name>
    <dbReference type="NCBI Taxonomy" id="316"/>
    <lineage>
        <taxon>Bacteria</taxon>
        <taxon>Pseudomonadati</taxon>
        <taxon>Pseudomonadota</taxon>
        <taxon>Gammaproteobacteria</taxon>
        <taxon>Pseudomonadales</taxon>
        <taxon>Pseudomonadaceae</taxon>
        <taxon>Stutzerimonas</taxon>
    </lineage>
</organism>
<evidence type="ECO:0000256" key="3">
    <source>
        <dbReference type="ARBA" id="ARBA00023125"/>
    </source>
</evidence>
<protein>
    <submittedName>
        <fullName evidence="6">LysR family transcriptional regulator</fullName>
    </submittedName>
</protein>
<dbReference type="InterPro" id="IPR005119">
    <property type="entry name" value="LysR_subst-bd"/>
</dbReference>
<dbReference type="RefSeq" id="WP_102894073.1">
    <property type="nucleotide sequence ID" value="NZ_JAMOHU010000023.1"/>
</dbReference>
<dbReference type="Gene3D" id="3.40.190.290">
    <property type="match status" value="1"/>
</dbReference>
<evidence type="ECO:0000259" key="5">
    <source>
        <dbReference type="PROSITE" id="PS50931"/>
    </source>
</evidence>
<feature type="domain" description="HTH lysR-type" evidence="5">
    <location>
        <begin position="1"/>
        <end position="58"/>
    </location>
</feature>
<accession>A0A2N8T6D2</accession>
<dbReference type="PANTHER" id="PTHR30537:SF5">
    <property type="entry name" value="HTH-TYPE TRANSCRIPTIONAL ACTIVATOR TTDR-RELATED"/>
    <property type="match status" value="1"/>
</dbReference>
<proteinExistence type="inferred from homology"/>
<sequence length="299" mass="32408">MDLSSLADFQLVASQGGFGKASRLSGRPKATLSRRVMDLERSLGIRLLERGARALRLTEEGQALLERVQGPLAEIVEAGDLVASGLSTPRGRLRVSAPVLFSMTLLGRLAAGFAQAYPDVRLDIVADDRNIDLVEDGFDVVIRVNPSPDVGLVGRCFARDEMLLVASPSLKRPTIAVGGETPSVPAITFSSKYDGGLWRYQDGDTLNSVMPDIRIQMSSLLMMRDAVLAGAGAALLPRSLVESAVARNGLVIWGRMLDRPIELWALHNSRRLVSTKVTAFMEYLRNAFPTHTLSGIELP</sequence>
<keyword evidence="4" id="KW-0804">Transcription</keyword>
<dbReference type="Pfam" id="PF00126">
    <property type="entry name" value="HTH_1"/>
    <property type="match status" value="1"/>
</dbReference>
<dbReference type="InterPro" id="IPR000847">
    <property type="entry name" value="LysR_HTH_N"/>
</dbReference>
<evidence type="ECO:0000256" key="1">
    <source>
        <dbReference type="ARBA" id="ARBA00009437"/>
    </source>
</evidence>
<dbReference type="Gene3D" id="1.10.10.10">
    <property type="entry name" value="Winged helix-like DNA-binding domain superfamily/Winged helix DNA-binding domain"/>
    <property type="match status" value="1"/>
</dbReference>
<dbReference type="GO" id="GO:0003677">
    <property type="term" value="F:DNA binding"/>
    <property type="evidence" value="ECO:0007669"/>
    <property type="project" value="UniProtKB-KW"/>
</dbReference>
<dbReference type="InterPro" id="IPR036388">
    <property type="entry name" value="WH-like_DNA-bd_sf"/>
</dbReference>
<dbReference type="SUPFAM" id="SSF46785">
    <property type="entry name" value="Winged helix' DNA-binding domain"/>
    <property type="match status" value="1"/>
</dbReference>
<dbReference type="SUPFAM" id="SSF53850">
    <property type="entry name" value="Periplasmic binding protein-like II"/>
    <property type="match status" value="1"/>
</dbReference>
<evidence type="ECO:0000256" key="2">
    <source>
        <dbReference type="ARBA" id="ARBA00023015"/>
    </source>
</evidence>
<comment type="similarity">
    <text evidence="1">Belongs to the LysR transcriptional regulatory family.</text>
</comment>
<dbReference type="PROSITE" id="PS50931">
    <property type="entry name" value="HTH_LYSR"/>
    <property type="match status" value="1"/>
</dbReference>
<evidence type="ECO:0000313" key="6">
    <source>
        <dbReference type="EMBL" id="PNG10331.1"/>
    </source>
</evidence>
<evidence type="ECO:0000256" key="4">
    <source>
        <dbReference type="ARBA" id="ARBA00023163"/>
    </source>
</evidence>
<name>A0A2N8T6D2_STUST</name>
<gene>
    <name evidence="6" type="ORF">CXK94_08480</name>
</gene>
<dbReference type="InterPro" id="IPR058163">
    <property type="entry name" value="LysR-type_TF_proteobact-type"/>
</dbReference>
<dbReference type="GO" id="GO:0003700">
    <property type="term" value="F:DNA-binding transcription factor activity"/>
    <property type="evidence" value="ECO:0007669"/>
    <property type="project" value="InterPro"/>
</dbReference>
<dbReference type="EMBL" id="POUT01000003">
    <property type="protein sequence ID" value="PNG10331.1"/>
    <property type="molecule type" value="Genomic_DNA"/>
</dbReference>
<dbReference type="PANTHER" id="PTHR30537">
    <property type="entry name" value="HTH-TYPE TRANSCRIPTIONAL REGULATOR"/>
    <property type="match status" value="1"/>
</dbReference>
<dbReference type="Proteomes" id="UP000236023">
    <property type="component" value="Unassembled WGS sequence"/>
</dbReference>